<keyword evidence="3" id="KW-0808">Transferase</keyword>
<dbReference type="PANTHER" id="PTHR48050">
    <property type="entry name" value="STEROL 3-BETA-GLUCOSYLTRANSFERASE"/>
    <property type="match status" value="1"/>
</dbReference>
<protein>
    <submittedName>
        <fullName evidence="6">Glycosyltransferase</fullName>
    </submittedName>
</protein>
<evidence type="ECO:0000313" key="7">
    <source>
        <dbReference type="Proteomes" id="UP001499878"/>
    </source>
</evidence>
<feature type="domain" description="Erythromycin biosynthesis protein CIII-like N-terminal" evidence="5">
    <location>
        <begin position="96"/>
        <end position="218"/>
    </location>
</feature>
<dbReference type="Gene3D" id="3.40.50.2000">
    <property type="entry name" value="Glycogen Phosphorylase B"/>
    <property type="match status" value="2"/>
</dbReference>
<evidence type="ECO:0000256" key="2">
    <source>
        <dbReference type="ARBA" id="ARBA00022676"/>
    </source>
</evidence>
<comment type="caution">
    <text evidence="6">The sequence shown here is derived from an EMBL/GenBank/DDBJ whole genome shotgun (WGS) entry which is preliminary data.</text>
</comment>
<dbReference type="SUPFAM" id="SSF53756">
    <property type="entry name" value="UDP-Glycosyltransferase/glycogen phosphorylase"/>
    <property type="match status" value="1"/>
</dbReference>
<feature type="domain" description="Erythromycin biosynthesis protein CIII-like C-terminal" evidence="4">
    <location>
        <begin position="233"/>
        <end position="374"/>
    </location>
</feature>
<accession>A0ABP9TGR6</accession>
<dbReference type="Proteomes" id="UP001499878">
    <property type="component" value="Unassembled WGS sequence"/>
</dbReference>
<name>A0ABP9TGR6_9ACTN</name>
<evidence type="ECO:0000259" key="5">
    <source>
        <dbReference type="Pfam" id="PF21036"/>
    </source>
</evidence>
<dbReference type="RefSeq" id="WP_345638860.1">
    <property type="nucleotide sequence ID" value="NZ_BAABJR010000038.1"/>
</dbReference>
<keyword evidence="2" id="KW-0328">Glycosyltransferase</keyword>
<evidence type="ECO:0000313" key="6">
    <source>
        <dbReference type="EMBL" id="GAA5217954.1"/>
    </source>
</evidence>
<dbReference type="CDD" id="cd03784">
    <property type="entry name" value="GT1_Gtf-like"/>
    <property type="match status" value="1"/>
</dbReference>
<gene>
    <name evidence="6" type="ORF">GCM10023323_76860</name>
</gene>
<dbReference type="Pfam" id="PF21036">
    <property type="entry name" value="EryCIII-like_N"/>
    <property type="match status" value="1"/>
</dbReference>
<evidence type="ECO:0000256" key="3">
    <source>
        <dbReference type="ARBA" id="ARBA00022679"/>
    </source>
</evidence>
<dbReference type="PANTHER" id="PTHR48050:SF13">
    <property type="entry name" value="STEROL 3-BETA-GLUCOSYLTRANSFERASE UGT80A2"/>
    <property type="match status" value="1"/>
</dbReference>
<dbReference type="InterPro" id="IPR010610">
    <property type="entry name" value="EryCIII-like_C"/>
</dbReference>
<comment type="similarity">
    <text evidence="1">Belongs to the glycosyltransferase 28 family.</text>
</comment>
<dbReference type="InterPro" id="IPR002213">
    <property type="entry name" value="UDP_glucos_trans"/>
</dbReference>
<sequence>MKILFIPGGSPATVFGLVPLAQALRGAGHDVLMASTEDMMPVVTGTGVPGIAVTPHDIWHYITKDREGNLKEIPDDLPRQGPFVGRWFAQMGADGLPVLLEITRGWRPDLVVGGSMSYAAPLLAAHLGIPYVRQAWDTDDSNAQDRGAERELQPELRALGLSRLPEPDLRIEICPPSLTPPEAPPARLMRWLPGNLQRGLEPWMFTRGDRRRVCVTAGSRATPERTFAFLRGLVENIAPLDAEIVVPAPDALAADLRAELDGVRTGWIPLDVLAPTCDLVVHHAGGATTMTTMNAGVPHLIIPEAVVFDAPARRIADFGAALVLSPAEATPERVAEACGRLLSDPSFKERALELSREIATMPLPAEMVGPLEKLAARGRG</sequence>
<organism evidence="6 7">
    <name type="scientific">Streptomyces thinghirensis</name>
    <dbReference type="NCBI Taxonomy" id="551547"/>
    <lineage>
        <taxon>Bacteria</taxon>
        <taxon>Bacillati</taxon>
        <taxon>Actinomycetota</taxon>
        <taxon>Actinomycetes</taxon>
        <taxon>Kitasatosporales</taxon>
        <taxon>Streptomycetaceae</taxon>
        <taxon>Streptomyces</taxon>
    </lineage>
</organism>
<dbReference type="EMBL" id="BAABJR010000038">
    <property type="protein sequence ID" value="GAA5217954.1"/>
    <property type="molecule type" value="Genomic_DNA"/>
</dbReference>
<proteinExistence type="inferred from homology"/>
<keyword evidence="7" id="KW-1185">Reference proteome</keyword>
<dbReference type="Pfam" id="PF06722">
    <property type="entry name" value="EryCIII-like_C"/>
    <property type="match status" value="1"/>
</dbReference>
<reference evidence="7" key="1">
    <citation type="journal article" date="2019" name="Int. J. Syst. Evol. Microbiol.">
        <title>The Global Catalogue of Microorganisms (GCM) 10K type strain sequencing project: providing services to taxonomists for standard genome sequencing and annotation.</title>
        <authorList>
            <consortium name="The Broad Institute Genomics Platform"/>
            <consortium name="The Broad Institute Genome Sequencing Center for Infectious Disease"/>
            <person name="Wu L."/>
            <person name="Ma J."/>
        </authorList>
    </citation>
    <scope>NUCLEOTIDE SEQUENCE [LARGE SCALE GENOMIC DNA]</scope>
    <source>
        <strain evidence="7">JCM 18306</strain>
    </source>
</reference>
<evidence type="ECO:0000259" key="4">
    <source>
        <dbReference type="Pfam" id="PF06722"/>
    </source>
</evidence>
<dbReference type="InterPro" id="IPR050426">
    <property type="entry name" value="Glycosyltransferase_28"/>
</dbReference>
<dbReference type="InterPro" id="IPR048284">
    <property type="entry name" value="EryCIII-like_N"/>
</dbReference>
<evidence type="ECO:0000256" key="1">
    <source>
        <dbReference type="ARBA" id="ARBA00006962"/>
    </source>
</evidence>